<organism evidence="1 2">
    <name type="scientific">Acidithiobacillus ferridurans</name>
    <dbReference type="NCBI Taxonomy" id="1232575"/>
    <lineage>
        <taxon>Bacteria</taxon>
        <taxon>Pseudomonadati</taxon>
        <taxon>Pseudomonadota</taxon>
        <taxon>Acidithiobacillia</taxon>
        <taxon>Acidithiobacillales</taxon>
        <taxon>Acidithiobacillaceae</taxon>
        <taxon>Acidithiobacillus</taxon>
    </lineage>
</organism>
<gene>
    <name evidence="1" type="ORF">AFERRID_14230</name>
</gene>
<evidence type="ECO:0000313" key="2">
    <source>
        <dbReference type="Proteomes" id="UP000280188"/>
    </source>
</evidence>
<dbReference type="AlphaFoldDB" id="A0A2Z6IMB6"/>
<reference evidence="1 2" key="1">
    <citation type="journal article" date="2018" name="Microbiol. Resour. Announc.">
        <title>Complete Genome Sequence of Acidithiobacillus ferridurans JCM 18981.</title>
        <authorList>
            <person name="Miyauchi T."/>
            <person name="Kouzuma A."/>
            <person name="Abe T."/>
            <person name="Watanabe K."/>
        </authorList>
    </citation>
    <scope>NUCLEOTIDE SEQUENCE [LARGE SCALE GENOMIC DNA]</scope>
    <source>
        <strain evidence="2">ATCC 33020 / DSM 29468 / JCM 18981 / 11Fe</strain>
    </source>
</reference>
<name>A0A2Z6IMB6_ACIFI</name>
<accession>A0A2Z6IMB6</accession>
<dbReference type="KEGG" id="afj:AFERRID_14230"/>
<proteinExistence type="predicted"/>
<keyword evidence="2" id="KW-1185">Reference proteome</keyword>
<dbReference type="EMBL" id="AP018795">
    <property type="protein sequence ID" value="BBF65205.1"/>
    <property type="molecule type" value="Genomic_DNA"/>
</dbReference>
<protein>
    <submittedName>
        <fullName evidence="1">Uncharacterized protein</fullName>
    </submittedName>
</protein>
<sequence>MVRWFLTALAPLISASAPTLRQYGIWAIIVIPLVERSEAVMDIMRNMYSRVYP</sequence>
<evidence type="ECO:0000313" key="1">
    <source>
        <dbReference type="EMBL" id="BBF65205.1"/>
    </source>
</evidence>
<dbReference type="Proteomes" id="UP000280188">
    <property type="component" value="Chromosome"/>
</dbReference>